<proteinExistence type="inferred from homology"/>
<dbReference type="Pfam" id="PF00735">
    <property type="entry name" value="Septin"/>
    <property type="match status" value="1"/>
</dbReference>
<evidence type="ECO:0000313" key="4">
    <source>
        <dbReference type="Ensembl" id="ENSEEEP00000060136.1"/>
    </source>
</evidence>
<dbReference type="RefSeq" id="XP_035387007.1">
    <property type="nucleotide sequence ID" value="XM_035531114.1"/>
</dbReference>
<reference evidence="4" key="2">
    <citation type="submission" date="2025-08" db="UniProtKB">
        <authorList>
            <consortium name="Ensembl"/>
        </authorList>
    </citation>
    <scope>IDENTIFICATION</scope>
</reference>
<dbReference type="RefSeq" id="XP_035387008.1">
    <property type="nucleotide sequence ID" value="XM_035531115.1"/>
</dbReference>
<dbReference type="GO" id="GO:0005525">
    <property type="term" value="F:GTP binding"/>
    <property type="evidence" value="ECO:0007669"/>
    <property type="project" value="UniProtKB-KW"/>
</dbReference>
<dbReference type="SUPFAM" id="SSF52540">
    <property type="entry name" value="P-loop containing nucleoside triphosphate hydrolases"/>
    <property type="match status" value="1"/>
</dbReference>
<evidence type="ECO:0000256" key="2">
    <source>
        <dbReference type="SAM" id="Coils"/>
    </source>
</evidence>
<evidence type="ECO:0000259" key="3">
    <source>
        <dbReference type="Pfam" id="PF00735"/>
    </source>
</evidence>
<comment type="similarity">
    <text evidence="1">Belongs to the TRAFAC class TrmE-Era-EngA-EngB-Septin-like GTPase superfamily. Septin GTPase family.</text>
</comment>
<feature type="coiled-coil region" evidence="2">
    <location>
        <begin position="307"/>
        <end position="334"/>
    </location>
</feature>
<accession>A0AAY5ET48</accession>
<dbReference type="GeneTree" id="ENSGT00500000044904"/>
<sequence>MADCQLPAGNEELSSSRATQLCEIKMRSRSVEGHFTRYFLNKSTVINEEGLKRETFGVRRPGKPHKIILLVGETGTGKSTLINAMVNHMLGVRCNDRMWCEITETKEKQTDSQTTAVTVYDVFADQSPFSLTVIDTPGYGSTAGIEEDLKVAETLHKLFGISDGVQKMDAVGLVVSSKSSRLTDRQLYIFDAVLSLFAKDVEQNIAVLITSVTNKPTNVIQAIKTSKIKCAETNGGKLVYFCFDNCHCEGFNAEYEDEMDEEEEADEFQKYEKIWRKNEKNMNNFFAFLNQTQTIDLVLTESVLKQRKQLTASISNLKDRINEKELKTNELEQTKLSLTLHKEKLDMKNFVYEVDEPYKIKVPINSGQWHMSKEATCCTVCEENCHYPGCWWVSDLSWCSVMKKGKCTVCTGKCDYSFHIKEAKIYKLKTRKVKRTHEHLKMKFDTEFIDIQSLIYKLEEKIKQVEAEKSRLVEECYQCVLTLEAIALTASAVSTLKHLDFLIEKVKEMGQMERVQKLEEIQRRGEEENRGMLGSIIKCWHS</sequence>
<reference evidence="4" key="3">
    <citation type="submission" date="2025-09" db="UniProtKB">
        <authorList>
            <consortium name="Ensembl"/>
        </authorList>
    </citation>
    <scope>IDENTIFICATION</scope>
</reference>
<dbReference type="Gene3D" id="3.40.50.300">
    <property type="entry name" value="P-loop containing nucleotide triphosphate hydrolases"/>
    <property type="match status" value="1"/>
</dbReference>
<evidence type="ECO:0000313" key="5">
    <source>
        <dbReference type="Proteomes" id="UP000314983"/>
    </source>
</evidence>
<dbReference type="InterPro" id="IPR027417">
    <property type="entry name" value="P-loop_NTPase"/>
</dbReference>
<dbReference type="Ensembl" id="ENSEEET00000055118.1">
    <property type="protein sequence ID" value="ENSEEEP00000060136.1"/>
    <property type="gene ID" value="ENSEEEG00000028619.1"/>
</dbReference>
<protein>
    <recommendedName>
        <fullName evidence="3">Septin-type G domain-containing protein</fullName>
    </recommendedName>
</protein>
<evidence type="ECO:0000256" key="1">
    <source>
        <dbReference type="RuleBase" id="RU004560"/>
    </source>
</evidence>
<dbReference type="AlphaFoldDB" id="A0AAY5ET48"/>
<dbReference type="PROSITE" id="PS00675">
    <property type="entry name" value="SIGMA54_INTERACT_1"/>
    <property type="match status" value="1"/>
</dbReference>
<dbReference type="InterPro" id="IPR025662">
    <property type="entry name" value="Sigma_54_int_dom_ATP-bd_1"/>
</dbReference>
<reference evidence="4 5" key="1">
    <citation type="submission" date="2020-05" db="EMBL/GenBank/DDBJ databases">
        <title>Electrophorus electricus (electric eel) genome, fEleEle1, primary haplotype.</title>
        <authorList>
            <person name="Myers G."/>
            <person name="Meyer A."/>
            <person name="Fedrigo O."/>
            <person name="Formenti G."/>
            <person name="Rhie A."/>
            <person name="Tracey A."/>
            <person name="Sims Y."/>
            <person name="Jarvis E.D."/>
        </authorList>
    </citation>
    <scope>NUCLEOTIDE SEQUENCE [LARGE SCALE GENOMIC DNA]</scope>
</reference>
<dbReference type="RefSeq" id="XP_035387009.1">
    <property type="nucleotide sequence ID" value="XM_035531116.1"/>
</dbReference>
<dbReference type="InterPro" id="IPR030379">
    <property type="entry name" value="G_SEPTIN_dom"/>
</dbReference>
<gene>
    <name evidence="4" type="primary">LOC113568848</name>
</gene>
<keyword evidence="2" id="KW-0175">Coiled coil</keyword>
<dbReference type="Proteomes" id="UP000314983">
    <property type="component" value="Chromosome 10"/>
</dbReference>
<organism evidence="4 5">
    <name type="scientific">Electrophorus electricus</name>
    <name type="common">Electric eel</name>
    <name type="synonym">Gymnotus electricus</name>
    <dbReference type="NCBI Taxonomy" id="8005"/>
    <lineage>
        <taxon>Eukaryota</taxon>
        <taxon>Metazoa</taxon>
        <taxon>Chordata</taxon>
        <taxon>Craniata</taxon>
        <taxon>Vertebrata</taxon>
        <taxon>Euteleostomi</taxon>
        <taxon>Actinopterygii</taxon>
        <taxon>Neopterygii</taxon>
        <taxon>Teleostei</taxon>
        <taxon>Ostariophysi</taxon>
        <taxon>Gymnotiformes</taxon>
        <taxon>Gymnotoidei</taxon>
        <taxon>Gymnotidae</taxon>
        <taxon>Electrophorus</taxon>
    </lineage>
</organism>
<name>A0AAY5ET48_ELEEL</name>
<keyword evidence="1" id="KW-0342">GTP-binding</keyword>
<dbReference type="PANTHER" id="PTHR32046">
    <property type="entry name" value="G DOMAIN-CONTAINING PROTEIN"/>
    <property type="match status" value="1"/>
</dbReference>
<dbReference type="GeneID" id="113568848"/>
<dbReference type="RefSeq" id="XP_026852805.2">
    <property type="nucleotide sequence ID" value="XM_026997004.2"/>
</dbReference>
<dbReference type="KEGG" id="eee:113568848"/>
<dbReference type="PANTHER" id="PTHR32046:SF11">
    <property type="entry name" value="IMMUNE-ASSOCIATED NUCLEOTIDE-BINDING PROTEIN 10-LIKE"/>
    <property type="match status" value="1"/>
</dbReference>
<dbReference type="RefSeq" id="XP_035387010.1">
    <property type="nucleotide sequence ID" value="XM_035531117.1"/>
</dbReference>
<keyword evidence="5" id="KW-1185">Reference proteome</keyword>
<feature type="domain" description="Septin-type G" evidence="3">
    <location>
        <begin position="68"/>
        <end position="143"/>
    </location>
</feature>
<keyword evidence="1" id="KW-0547">Nucleotide-binding</keyword>